<dbReference type="EMBL" id="FOHN01000030">
    <property type="protein sequence ID" value="SET55814.1"/>
    <property type="molecule type" value="Genomic_DNA"/>
</dbReference>
<dbReference type="AlphaFoldDB" id="A0A1I0FCF0"/>
<protein>
    <recommendedName>
        <fullName evidence="5">[Ribosomal protein bS18]-alanine N-acetyltransferase</fullName>
        <ecNumber evidence="5">2.3.1.266</ecNumber>
    </recommendedName>
</protein>
<comment type="function">
    <text evidence="5">Acetylates the N-terminal alanine of ribosomal protein bS18.</text>
</comment>
<sequence length="151" mass="17462">MNIRLMVEEDVDSVSQIEEQLFSKPWTKQDFMNSMSDRHNIYVVAENEQHEIVGYCGIWGVLDEGQITNVAVRSSEQGKGIGYRMLEELLAIGKNEGLSQFTLEVRVSNEKAIRLYQKLGFEEEGIRKNFYDKPVEDGIIMWLREPEELEG</sequence>
<dbReference type="Gene3D" id="3.40.630.30">
    <property type="match status" value="1"/>
</dbReference>
<dbReference type="OrthoDB" id="9794566at2"/>
<dbReference type="Pfam" id="PF00583">
    <property type="entry name" value="Acetyltransf_1"/>
    <property type="match status" value="1"/>
</dbReference>
<keyword evidence="2 5" id="KW-0963">Cytoplasm</keyword>
<accession>A0A1I0FCF0</accession>
<dbReference type="Proteomes" id="UP000199800">
    <property type="component" value="Unassembled WGS sequence"/>
</dbReference>
<comment type="similarity">
    <text evidence="1 5">Belongs to the acetyltransferase family. RimI subfamily.</text>
</comment>
<keyword evidence="3 7" id="KW-0808">Transferase</keyword>
<dbReference type="InterPro" id="IPR050680">
    <property type="entry name" value="YpeA/RimI_acetyltransf"/>
</dbReference>
<dbReference type="RefSeq" id="WP_092478783.1">
    <property type="nucleotide sequence ID" value="NZ_FOHN01000030.1"/>
</dbReference>
<evidence type="ECO:0000256" key="1">
    <source>
        <dbReference type="ARBA" id="ARBA00005395"/>
    </source>
</evidence>
<keyword evidence="4" id="KW-0012">Acyltransferase</keyword>
<dbReference type="NCBIfam" id="TIGR01575">
    <property type="entry name" value="rimI"/>
    <property type="match status" value="1"/>
</dbReference>
<dbReference type="PANTHER" id="PTHR43420">
    <property type="entry name" value="ACETYLTRANSFERASE"/>
    <property type="match status" value="1"/>
</dbReference>
<evidence type="ECO:0000256" key="3">
    <source>
        <dbReference type="ARBA" id="ARBA00022679"/>
    </source>
</evidence>
<dbReference type="SUPFAM" id="SSF55729">
    <property type="entry name" value="Acyl-CoA N-acyltransferases (Nat)"/>
    <property type="match status" value="1"/>
</dbReference>
<evidence type="ECO:0000313" key="7">
    <source>
        <dbReference type="EMBL" id="SET55814.1"/>
    </source>
</evidence>
<feature type="domain" description="N-acetyltransferase" evidence="6">
    <location>
        <begin position="1"/>
        <end position="146"/>
    </location>
</feature>
<dbReference type="PANTHER" id="PTHR43420:SF44">
    <property type="entry name" value="ACETYLTRANSFERASE YPEA"/>
    <property type="match status" value="1"/>
</dbReference>
<keyword evidence="8" id="KW-1185">Reference proteome</keyword>
<dbReference type="PROSITE" id="PS51186">
    <property type="entry name" value="GNAT"/>
    <property type="match status" value="1"/>
</dbReference>
<dbReference type="EC" id="2.3.1.266" evidence="5"/>
<organism evidence="7 8">
    <name type="scientific">[Clostridium] polysaccharolyticum</name>
    <dbReference type="NCBI Taxonomy" id="29364"/>
    <lineage>
        <taxon>Bacteria</taxon>
        <taxon>Bacillati</taxon>
        <taxon>Bacillota</taxon>
        <taxon>Clostridia</taxon>
        <taxon>Lachnospirales</taxon>
        <taxon>Lachnospiraceae</taxon>
    </lineage>
</organism>
<evidence type="ECO:0000256" key="5">
    <source>
        <dbReference type="RuleBase" id="RU363094"/>
    </source>
</evidence>
<dbReference type="InterPro" id="IPR016181">
    <property type="entry name" value="Acyl_CoA_acyltransferase"/>
</dbReference>
<name>A0A1I0FCF0_9FIRM</name>
<dbReference type="GO" id="GO:0005737">
    <property type="term" value="C:cytoplasm"/>
    <property type="evidence" value="ECO:0007669"/>
    <property type="project" value="UniProtKB-SubCell"/>
</dbReference>
<comment type="catalytic activity">
    <reaction evidence="5">
        <text>N-terminal L-alanyl-[ribosomal protein bS18] + acetyl-CoA = N-terminal N(alpha)-acetyl-L-alanyl-[ribosomal protein bS18] + CoA + H(+)</text>
        <dbReference type="Rhea" id="RHEA:43756"/>
        <dbReference type="Rhea" id="RHEA-COMP:10676"/>
        <dbReference type="Rhea" id="RHEA-COMP:10677"/>
        <dbReference type="ChEBI" id="CHEBI:15378"/>
        <dbReference type="ChEBI" id="CHEBI:57287"/>
        <dbReference type="ChEBI" id="CHEBI:57288"/>
        <dbReference type="ChEBI" id="CHEBI:64718"/>
        <dbReference type="ChEBI" id="CHEBI:83683"/>
        <dbReference type="EC" id="2.3.1.266"/>
    </reaction>
</comment>
<evidence type="ECO:0000256" key="2">
    <source>
        <dbReference type="ARBA" id="ARBA00022490"/>
    </source>
</evidence>
<gene>
    <name evidence="7" type="ORF">SAMN04487772_1309</name>
</gene>
<dbReference type="InterPro" id="IPR006464">
    <property type="entry name" value="AcTrfase_RimI/Ard1"/>
</dbReference>
<dbReference type="CDD" id="cd04301">
    <property type="entry name" value="NAT_SF"/>
    <property type="match status" value="1"/>
</dbReference>
<reference evidence="7 8" key="1">
    <citation type="submission" date="2016-10" db="EMBL/GenBank/DDBJ databases">
        <authorList>
            <person name="de Groot N.N."/>
        </authorList>
    </citation>
    <scope>NUCLEOTIDE SEQUENCE [LARGE SCALE GENOMIC DNA]</scope>
    <source>
        <strain evidence="7 8">DSM 1801</strain>
    </source>
</reference>
<evidence type="ECO:0000313" key="8">
    <source>
        <dbReference type="Proteomes" id="UP000199800"/>
    </source>
</evidence>
<proteinExistence type="inferred from homology"/>
<dbReference type="STRING" id="29364.SAMN04487772_1309"/>
<evidence type="ECO:0000259" key="6">
    <source>
        <dbReference type="PROSITE" id="PS51186"/>
    </source>
</evidence>
<comment type="subcellular location">
    <subcellularLocation>
        <location evidence="5">Cytoplasm</location>
    </subcellularLocation>
</comment>
<dbReference type="GO" id="GO:0008999">
    <property type="term" value="F:protein-N-terminal-alanine acetyltransferase activity"/>
    <property type="evidence" value="ECO:0007669"/>
    <property type="project" value="UniProtKB-EC"/>
</dbReference>
<dbReference type="InterPro" id="IPR000182">
    <property type="entry name" value="GNAT_dom"/>
</dbReference>
<evidence type="ECO:0000256" key="4">
    <source>
        <dbReference type="ARBA" id="ARBA00023315"/>
    </source>
</evidence>